<dbReference type="Gene3D" id="3.40.50.2030">
    <property type="match status" value="2"/>
</dbReference>
<feature type="binding site" evidence="6">
    <location>
        <position position="27"/>
    </location>
    <ligand>
        <name>[4Fe-4S] cluster</name>
        <dbReference type="ChEBI" id="CHEBI:49883"/>
    </ligand>
</feature>
<feature type="binding site" evidence="6">
    <location>
        <position position="269"/>
    </location>
    <ligand>
        <name>hybrid [4Fe-2O-2S] cluster</name>
        <dbReference type="ChEBI" id="CHEBI:60519"/>
    </ligand>
</feature>
<evidence type="ECO:0000256" key="3">
    <source>
        <dbReference type="ARBA" id="ARBA00023002"/>
    </source>
</evidence>
<dbReference type="Proteomes" id="UP000663623">
    <property type="component" value="Chromosome"/>
</dbReference>
<dbReference type="InterPro" id="IPR004137">
    <property type="entry name" value="HCP/CODH"/>
</dbReference>
<accession>A0ABN6E7K7</accession>
<dbReference type="EMBL" id="AP024480">
    <property type="protein sequence ID" value="BCS81373.1"/>
    <property type="molecule type" value="Genomic_DNA"/>
</dbReference>
<evidence type="ECO:0000256" key="6">
    <source>
        <dbReference type="HAMAP-Rule" id="MF_00069"/>
    </source>
</evidence>
<feature type="binding site" evidence="6">
    <location>
        <position position="313"/>
    </location>
    <ligand>
        <name>hybrid [4Fe-2O-2S] cluster</name>
        <dbReference type="ChEBI" id="CHEBI:60519"/>
    </ligand>
</feature>
<comment type="cofactor">
    <cofactor evidence="6">
        <name>[4Fe-4S] cluster</name>
        <dbReference type="ChEBI" id="CHEBI:49883"/>
    </cofactor>
    <text evidence="6">Binds 1 [4Fe-4S] cluster.</text>
</comment>
<keyword evidence="1 6" id="KW-0963">Cytoplasm</keyword>
<gene>
    <name evidence="6 7" type="primary">hcp</name>
    <name evidence="7" type="ORF">CaldiYA01_13330</name>
</gene>
<dbReference type="InterPro" id="IPR016100">
    <property type="entry name" value="Prismane_a-bundle"/>
</dbReference>
<feature type="modified residue" description="Cysteine persulfide" evidence="6">
    <location>
        <position position="404"/>
    </location>
</feature>
<evidence type="ECO:0000256" key="2">
    <source>
        <dbReference type="ARBA" id="ARBA00022723"/>
    </source>
</evidence>
<dbReference type="InterPro" id="IPR016099">
    <property type="entry name" value="Prismane-like_a/b-sand"/>
</dbReference>
<dbReference type="Pfam" id="PF03063">
    <property type="entry name" value="Prismane"/>
    <property type="match status" value="1"/>
</dbReference>
<comment type="subcellular location">
    <subcellularLocation>
        <location evidence="6">Cytoplasm</location>
    </subcellularLocation>
</comment>
<dbReference type="Gene3D" id="1.20.1270.20">
    <property type="match status" value="2"/>
</dbReference>
<dbReference type="NCBIfam" id="NF003658">
    <property type="entry name" value="PRK05290.1"/>
    <property type="match status" value="1"/>
</dbReference>
<feature type="binding site" evidence="6">
    <location>
        <position position="12"/>
    </location>
    <ligand>
        <name>[4Fe-4S] cluster</name>
        <dbReference type="ChEBI" id="CHEBI:49883"/>
    </ligand>
</feature>
<dbReference type="InterPro" id="IPR010048">
    <property type="entry name" value="Hydroxylam_reduct"/>
</dbReference>
<comment type="catalytic activity">
    <reaction evidence="6">
        <text>A + NH4(+) + H2O = hydroxylamine + AH2 + H(+)</text>
        <dbReference type="Rhea" id="RHEA:22052"/>
        <dbReference type="ChEBI" id="CHEBI:13193"/>
        <dbReference type="ChEBI" id="CHEBI:15377"/>
        <dbReference type="ChEBI" id="CHEBI:15378"/>
        <dbReference type="ChEBI" id="CHEBI:15429"/>
        <dbReference type="ChEBI" id="CHEBI:17499"/>
        <dbReference type="ChEBI" id="CHEBI:28938"/>
        <dbReference type="EC" id="1.7.99.1"/>
    </reaction>
</comment>
<dbReference type="SUPFAM" id="SSF56821">
    <property type="entry name" value="Prismane protein-like"/>
    <property type="match status" value="1"/>
</dbReference>
<organism evidence="7 8">
    <name type="scientific">Caldicellulosiruptor diazotrophicus</name>
    <dbReference type="NCBI Taxonomy" id="2806205"/>
    <lineage>
        <taxon>Bacteria</taxon>
        <taxon>Bacillati</taxon>
        <taxon>Bacillota</taxon>
        <taxon>Bacillota incertae sedis</taxon>
        <taxon>Caldicellulosiruptorales</taxon>
        <taxon>Caldicellulosiruptoraceae</taxon>
        <taxon>Caldicellulosiruptor</taxon>
    </lineage>
</organism>
<evidence type="ECO:0000313" key="7">
    <source>
        <dbReference type="EMBL" id="BCS81373.1"/>
    </source>
</evidence>
<feature type="binding site" description="via persulfide group" evidence="6">
    <location>
        <position position="404"/>
    </location>
    <ligand>
        <name>hybrid [4Fe-2O-2S] cluster</name>
        <dbReference type="ChEBI" id="CHEBI:60519"/>
    </ligand>
</feature>
<dbReference type="NCBIfam" id="TIGR01703">
    <property type="entry name" value="hybrid_clust"/>
    <property type="match status" value="1"/>
</dbReference>
<comment type="similarity">
    <text evidence="6">Belongs to the HCP family.</text>
</comment>
<keyword evidence="6" id="KW-0004">4Fe-4S</keyword>
<evidence type="ECO:0000256" key="1">
    <source>
        <dbReference type="ARBA" id="ARBA00022490"/>
    </source>
</evidence>
<feature type="binding site" evidence="6">
    <location>
        <position position="493"/>
    </location>
    <ligand>
        <name>hybrid [4Fe-2O-2S] cluster</name>
        <dbReference type="ChEBI" id="CHEBI:60519"/>
    </ligand>
</feature>
<comment type="cofactor">
    <cofactor evidence="6">
        <name>hybrid [4Fe-2O-2S] cluster</name>
        <dbReference type="ChEBI" id="CHEBI:60519"/>
    </cofactor>
    <text evidence="6">Binds 1 hybrid [4Fe-2O-2S] cluster.</text>
</comment>
<keyword evidence="8" id="KW-1185">Reference proteome</keyword>
<evidence type="ECO:0000256" key="5">
    <source>
        <dbReference type="ARBA" id="ARBA00023014"/>
    </source>
</evidence>
<dbReference type="PANTHER" id="PTHR30109">
    <property type="entry name" value="HYDROXYLAMINE REDUCTASE"/>
    <property type="match status" value="1"/>
</dbReference>
<dbReference type="PANTHER" id="PTHR30109:SF0">
    <property type="entry name" value="HYDROXYLAMINE REDUCTASE"/>
    <property type="match status" value="1"/>
</dbReference>
<dbReference type="EC" id="1.7.99.1" evidence="6"/>
<dbReference type="CDD" id="cd01914">
    <property type="entry name" value="HCP"/>
    <property type="match status" value="1"/>
</dbReference>
<feature type="binding site" evidence="6">
    <location>
        <position position="245"/>
    </location>
    <ligand>
        <name>hybrid [4Fe-2O-2S] cluster</name>
        <dbReference type="ChEBI" id="CHEBI:60519"/>
    </ligand>
</feature>
<dbReference type="PIRSF" id="PIRSF000076">
    <property type="entry name" value="HCP"/>
    <property type="match status" value="1"/>
</dbReference>
<keyword evidence="4 6" id="KW-0408">Iron</keyword>
<feature type="binding site" evidence="6">
    <location>
        <position position="491"/>
    </location>
    <ligand>
        <name>hybrid [4Fe-2O-2S] cluster</name>
        <dbReference type="ChEBI" id="CHEBI:60519"/>
    </ligand>
</feature>
<keyword evidence="5 6" id="KW-0411">Iron-sulfur</keyword>
<feature type="binding site" evidence="6">
    <location>
        <position position="457"/>
    </location>
    <ligand>
        <name>hybrid [4Fe-2O-2S] cluster</name>
        <dbReference type="ChEBI" id="CHEBI:60519"/>
    </ligand>
</feature>
<protein>
    <recommendedName>
        <fullName evidence="6">Hydroxylamine reductase</fullName>
        <ecNumber evidence="6">1.7.99.1</ecNumber>
    </recommendedName>
    <alternativeName>
        <fullName evidence="6">Hybrid-cluster protein</fullName>
        <shortName evidence="6">HCP</shortName>
    </alternativeName>
    <alternativeName>
        <fullName evidence="6">Prismane protein</fullName>
    </alternativeName>
</protein>
<dbReference type="InterPro" id="IPR011254">
    <property type="entry name" value="Prismane-like_sf"/>
</dbReference>
<dbReference type="HAMAP" id="MF_00069">
    <property type="entry name" value="Hydroxylam_reduct"/>
    <property type="match status" value="1"/>
</dbReference>
<feature type="binding site" evidence="6">
    <location>
        <position position="9"/>
    </location>
    <ligand>
        <name>[4Fe-4S] cluster</name>
        <dbReference type="ChEBI" id="CHEBI:49883"/>
    </ligand>
</feature>
<feature type="binding site" evidence="6">
    <location>
        <position position="21"/>
    </location>
    <ligand>
        <name>[4Fe-4S] cluster</name>
        <dbReference type="ChEBI" id="CHEBI:49883"/>
    </ligand>
</feature>
<feature type="binding site" evidence="6">
    <location>
        <position position="432"/>
    </location>
    <ligand>
        <name>hybrid [4Fe-2O-2S] cluster</name>
        <dbReference type="ChEBI" id="CHEBI:60519"/>
    </ligand>
</feature>
<evidence type="ECO:0000256" key="4">
    <source>
        <dbReference type="ARBA" id="ARBA00023004"/>
    </source>
</evidence>
<proteinExistence type="inferred from homology"/>
<reference evidence="7 8" key="1">
    <citation type="submission" date="2021-02" db="EMBL/GenBank/DDBJ databases">
        <title>Nitrogen-fixing ability and nitrogen fixation related genes of thermophilic fermentative bacteria in the genus Caldicellulosiruptor.</title>
        <authorList>
            <person name="Chen Y."/>
            <person name="Nishihara A."/>
            <person name="Haruta S."/>
        </authorList>
    </citation>
    <scope>NUCLEOTIDE SEQUENCE [LARGE SCALE GENOMIC DNA]</scope>
    <source>
        <strain evidence="7 8">YA01</strain>
    </source>
</reference>
<keyword evidence="2 6" id="KW-0479">Metal-binding</keyword>
<evidence type="ECO:0000313" key="8">
    <source>
        <dbReference type="Proteomes" id="UP000663623"/>
    </source>
</evidence>
<sequence length="550" mass="61480">MMIQTDMFCFQCEQTAGGKGCTKVGVCGKDSRVATLQDLLLYQLKGIAYLGSKILAEGKMIDEGTTKFVMDALFSTLTNVNFDEKRFVRYILEADSVKENLKNQVSSLDNLPNAVYYRPPEDVEKMITDGKKVGILADDIDEDIRSLRELLIYGLKGMAAYAHHAYRLGYKDDDVNNFFFTALAKTLDSNLSTDELYNLCMELGKKNFRCMEILDKAHTETFGHPQPTEVLISKKKGPFIIVSGHDLKDLKELLDQTEGKGINIYTHGEMLPAHGYPELKKYKHLVGNYGGAWQDQQKEFDGIPGCILMTTNCLQKPRDSYKDRIFTTGVVGFDGVAHIEEVNGKKDFTPIIQKALELGGWQEDEEEKKILVGFAHKTVLSVANKIIEAVKSGQIKHFFLIGGCDGAKPGRNYYTEFAEKTPKDTLILTLACGKYRFNKKDFGMVAEFPRLLDVGQCNDAYSAIIIAIELAKAFGVDVNELPLTLVLSWFEQKAVAILLTLLSLGIKNIYLGPSLPAFVSPNILQVLVERFNIKPISNPENDLNEILSKK</sequence>
<comment type="function">
    <text evidence="6">Catalyzes the reduction of hydroxylamine to form NH(3) and H(2)O.</text>
</comment>
<keyword evidence="3 6" id="KW-0560">Oxidoreductase</keyword>
<name>A0ABN6E7K7_9FIRM</name>